<name>A0A5S4G5R3_9ACTN</name>
<dbReference type="AlphaFoldDB" id="A0A5S4G5R3"/>
<organism evidence="2 3">
    <name type="scientific">Nonomuraea zeae</name>
    <dbReference type="NCBI Taxonomy" id="1642303"/>
    <lineage>
        <taxon>Bacteria</taxon>
        <taxon>Bacillati</taxon>
        <taxon>Actinomycetota</taxon>
        <taxon>Actinomycetes</taxon>
        <taxon>Streptosporangiales</taxon>
        <taxon>Streptosporangiaceae</taxon>
        <taxon>Nonomuraea</taxon>
    </lineage>
</organism>
<keyword evidence="3" id="KW-1185">Reference proteome</keyword>
<evidence type="ECO:0000313" key="3">
    <source>
        <dbReference type="Proteomes" id="UP000306628"/>
    </source>
</evidence>
<accession>A0A5S4G5R3</accession>
<evidence type="ECO:0000256" key="1">
    <source>
        <dbReference type="ARBA" id="ARBA00009981"/>
    </source>
</evidence>
<dbReference type="Proteomes" id="UP000306628">
    <property type="component" value="Unassembled WGS sequence"/>
</dbReference>
<evidence type="ECO:0000313" key="2">
    <source>
        <dbReference type="EMBL" id="TMR21310.1"/>
    </source>
</evidence>
<dbReference type="SUPFAM" id="SSF143120">
    <property type="entry name" value="YefM-like"/>
    <property type="match status" value="1"/>
</dbReference>
<proteinExistence type="inferred from homology"/>
<dbReference type="InterPro" id="IPR036165">
    <property type="entry name" value="YefM-like_sf"/>
</dbReference>
<reference evidence="2 3" key="1">
    <citation type="submission" date="2019-05" db="EMBL/GenBank/DDBJ databases">
        <title>Draft genome sequence of Nonomuraea zeae DSM 100528.</title>
        <authorList>
            <person name="Saricaoglu S."/>
            <person name="Isik K."/>
        </authorList>
    </citation>
    <scope>NUCLEOTIDE SEQUENCE [LARGE SCALE GENOMIC DNA]</scope>
    <source>
        <strain evidence="2 3">DSM 100528</strain>
    </source>
</reference>
<comment type="caution">
    <text evidence="2">The sequence shown here is derived from an EMBL/GenBank/DDBJ whole genome shotgun (WGS) entry which is preliminary data.</text>
</comment>
<comment type="similarity">
    <text evidence="1">Belongs to the phD/YefM antitoxin family.</text>
</comment>
<dbReference type="OrthoDB" id="3536643at2"/>
<gene>
    <name evidence="2" type="ORF">ETD85_51080</name>
</gene>
<protein>
    <submittedName>
        <fullName evidence="2">Prevent-host-death family protein</fullName>
    </submittedName>
</protein>
<dbReference type="Gene3D" id="3.40.1620.10">
    <property type="entry name" value="YefM-like domain"/>
    <property type="match status" value="1"/>
</dbReference>
<sequence length="99" mass="10905">MDQSHLETLGIAAASDKLGPLVSRAVHAHRPTRIKRSAEEHAVLISEEDFKEYLRLKREREAASVRELMAAAGRGNLEMTVYNSRAEAYADLGLGDASK</sequence>
<dbReference type="EMBL" id="VCKX01000299">
    <property type="protein sequence ID" value="TMR21310.1"/>
    <property type="molecule type" value="Genomic_DNA"/>
</dbReference>